<dbReference type="Gene3D" id="3.40.1660.10">
    <property type="entry name" value="EreA-like (biosynthetic domain)"/>
    <property type="match status" value="1"/>
</dbReference>
<proteinExistence type="predicted"/>
<gene>
    <name evidence="2" type="ORF">JCM19301_2006</name>
    <name evidence="3" type="ORF">JCM19538_1726</name>
</gene>
<dbReference type="EMBL" id="BBNR01000019">
    <property type="protein sequence ID" value="GAL68399.1"/>
    <property type="molecule type" value="Genomic_DNA"/>
</dbReference>
<dbReference type="Proteomes" id="UP000030184">
    <property type="component" value="Unassembled WGS sequence"/>
</dbReference>
<keyword evidence="5" id="KW-1185">Reference proteome</keyword>
<evidence type="ECO:0000313" key="5">
    <source>
        <dbReference type="Proteomes" id="UP000030184"/>
    </source>
</evidence>
<dbReference type="Pfam" id="PF05139">
    <property type="entry name" value="Erythro_esteras"/>
    <property type="match status" value="1"/>
</dbReference>
<organism evidence="2 4">
    <name type="scientific">Jejuia pallidilutea</name>
    <dbReference type="NCBI Taxonomy" id="504487"/>
    <lineage>
        <taxon>Bacteria</taxon>
        <taxon>Pseudomonadati</taxon>
        <taxon>Bacteroidota</taxon>
        <taxon>Flavobacteriia</taxon>
        <taxon>Flavobacteriales</taxon>
        <taxon>Flavobacteriaceae</taxon>
        <taxon>Jejuia</taxon>
    </lineage>
</organism>
<evidence type="ECO:0000256" key="1">
    <source>
        <dbReference type="SAM" id="SignalP"/>
    </source>
</evidence>
<evidence type="ECO:0000313" key="4">
    <source>
        <dbReference type="Proteomes" id="UP000029641"/>
    </source>
</evidence>
<reference evidence="5" key="1">
    <citation type="journal article" date="2014" name="Genome Announc.">
        <title>Draft Genome Sequence of Marine Flavobacterium Jejuia pallidilutea Strain 11shimoA1 and Pigmentation Mutants.</title>
        <authorList>
            <person name="Takatani N."/>
            <person name="Nakanishi M."/>
            <person name="Meirelles P."/>
            <person name="Mino S."/>
            <person name="Suda W."/>
            <person name="Oshima K."/>
            <person name="Hattori M."/>
            <person name="Ohkuma M."/>
            <person name="Hosokawa M."/>
            <person name="Miyashita K."/>
            <person name="Thompson F.L."/>
            <person name="Niwa A."/>
            <person name="Sawabe T."/>
            <person name="Sawabe T."/>
        </authorList>
    </citation>
    <scope>NUCLEOTIDE SEQUENCE [LARGE SCALE GENOMIC DNA]</scope>
    <source>
        <strain evidence="5">JCM 19538</strain>
    </source>
</reference>
<comment type="caution">
    <text evidence="2">The sequence shown here is derived from an EMBL/GenBank/DDBJ whole genome shotgun (WGS) entry which is preliminary data.</text>
</comment>
<evidence type="ECO:0000313" key="2">
    <source>
        <dbReference type="EMBL" id="GAL68399.1"/>
    </source>
</evidence>
<dbReference type="RefSeq" id="WP_042245532.1">
    <property type="nucleotide sequence ID" value="NZ_BBNR01000019.1"/>
</dbReference>
<dbReference type="OrthoDB" id="9810066at2"/>
<name>A0A090VYT2_9FLAO</name>
<dbReference type="InterPro" id="IPR007815">
    <property type="entry name" value="Emycin_Estase"/>
</dbReference>
<dbReference type="GO" id="GO:0046677">
    <property type="term" value="P:response to antibiotic"/>
    <property type="evidence" value="ECO:0007669"/>
    <property type="project" value="InterPro"/>
</dbReference>
<dbReference type="Gene3D" id="3.30.1870.10">
    <property type="entry name" value="EreA-like, domain 2"/>
    <property type="match status" value="1"/>
</dbReference>
<protein>
    <submittedName>
        <fullName evidence="2">Succinoglycan biosynthesis protein</fullName>
    </submittedName>
</protein>
<accession>A0A090VYT2</accession>
<dbReference type="Gene3D" id="1.20.1440.30">
    <property type="entry name" value="Biosynthetic Protein domain"/>
    <property type="match status" value="1"/>
</dbReference>
<dbReference type="STRING" id="504487.JCM19538_1726"/>
<evidence type="ECO:0000313" key="3">
    <source>
        <dbReference type="EMBL" id="GAL89489.1"/>
    </source>
</evidence>
<dbReference type="PANTHER" id="PTHR31299">
    <property type="entry name" value="ESTERASE, PUTATIVE (AFU_ORTHOLOGUE AFUA_1G05850)-RELATED"/>
    <property type="match status" value="1"/>
</dbReference>
<dbReference type="EMBL" id="BBNY01000010">
    <property type="protein sequence ID" value="GAL89489.1"/>
    <property type="molecule type" value="Genomic_DNA"/>
</dbReference>
<dbReference type="SUPFAM" id="SSF159501">
    <property type="entry name" value="EreA/ChaN-like"/>
    <property type="match status" value="1"/>
</dbReference>
<dbReference type="AlphaFoldDB" id="A0A090VYT2"/>
<dbReference type="PANTHER" id="PTHR31299:SF0">
    <property type="entry name" value="ESTERASE, PUTATIVE (AFU_ORTHOLOGUE AFUA_1G05850)-RELATED"/>
    <property type="match status" value="1"/>
</dbReference>
<sequence>MMRLCLFLLLLSYSVLSQNVSKEELGYLINKSIPLSLNHPTEQWHKLDKSLNNKKMVLLGECNHGSREIFLLKNNFIQHLNKTLDYDVILFESGLAEMIDYYEDDNIPVKQLSHVWETEAFEALLKYAKDQNMEVAGFDVFVTGDSFQKRLDKILDNLHPNIEKEYNLVLDSLKNRNVPLEHIADKANHIINIYKTYSSALLPKSKIEKLTKRGIENRIATLHYMLQYKKDTNFPKQLAARDSLMAANINWLMTEIYPNKKAIVYTHNIHASKYNKYEEMMGEWLKPKWGKDLYSIGTFVASGRYADYDGTIKTISEPEKNDSLIDIKTIIHQLPMEATFIEIPDKACKNTGWLFEEVIMNDTFIDLKKTNTMTLSQHYDGLIFIKQVSIPKFLKND</sequence>
<keyword evidence="1" id="KW-0732">Signal</keyword>
<dbReference type="InterPro" id="IPR052036">
    <property type="entry name" value="Hydrolase/PRTase-associated"/>
</dbReference>
<feature type="chain" id="PRO_5010408310" evidence="1">
    <location>
        <begin position="18"/>
        <end position="397"/>
    </location>
</feature>
<dbReference type="eggNOG" id="COG2312">
    <property type="taxonomic scope" value="Bacteria"/>
</dbReference>
<dbReference type="Proteomes" id="UP000029641">
    <property type="component" value="Unassembled WGS sequence"/>
</dbReference>
<feature type="signal peptide" evidence="1">
    <location>
        <begin position="1"/>
        <end position="17"/>
    </location>
</feature>
<dbReference type="CDD" id="cd14728">
    <property type="entry name" value="Ere-like"/>
    <property type="match status" value="1"/>
</dbReference>